<sequence length="302" mass="34019">MYLYHFGLRELPFTLTPNTSYYFGLPSHKQAIEVLTLALKTGEGFIKVTGEVGTGKTLLCRKLLNELPDHFVSAYIPNPYLSPAELRLAVARELGVIFDGPVDQQEFTQRIQQRLIDIHRQGQAAVLIIDEAQALPVESIEALRLFSNLETESQKLLQVVLFGQPELDTKLALPELRQLKQRIGFSYQLSVMDLDQLTQYVRHRMQVAGYRGGDVFSAACCKKLFRASQGTPRLVNVLCHKALMLAFGEGKMQVTPTHMQLAVQDTEAAIQSSTRLAWPLLFSLLAGVLLLGAGYWFWLRWL</sequence>
<reference evidence="3" key="1">
    <citation type="journal article" date="2014" name="Int. J. Syst. Evol. Microbiol.">
        <title>Complete genome sequence of Corynebacterium casei LMG S-19264T (=DSM 44701T), isolated from a smear-ripened cheese.</title>
        <authorList>
            <consortium name="US DOE Joint Genome Institute (JGI-PGF)"/>
            <person name="Walter F."/>
            <person name="Albersmeier A."/>
            <person name="Kalinowski J."/>
            <person name="Ruckert C."/>
        </authorList>
    </citation>
    <scope>NUCLEOTIDE SEQUENCE</scope>
    <source>
        <strain evidence="3">CGMCC 1.7086</strain>
    </source>
</reference>
<keyword evidence="1" id="KW-0472">Membrane</keyword>
<accession>A0A917Z103</accession>
<dbReference type="InterPro" id="IPR027417">
    <property type="entry name" value="P-loop_NTPase"/>
</dbReference>
<dbReference type="GO" id="GO:0016887">
    <property type="term" value="F:ATP hydrolysis activity"/>
    <property type="evidence" value="ECO:0007669"/>
    <property type="project" value="InterPro"/>
</dbReference>
<proteinExistence type="predicted"/>
<dbReference type="InterPro" id="IPR052026">
    <property type="entry name" value="ExeA_AAA_ATPase_DNA-bind"/>
</dbReference>
<comment type="caution">
    <text evidence="3">The sequence shown here is derived from an EMBL/GenBank/DDBJ whole genome shotgun (WGS) entry which is preliminary data.</text>
</comment>
<dbReference type="RefSeq" id="WP_188696095.1">
    <property type="nucleotide sequence ID" value="NZ_BMLS01000004.1"/>
</dbReference>
<evidence type="ECO:0000256" key="1">
    <source>
        <dbReference type="SAM" id="Phobius"/>
    </source>
</evidence>
<keyword evidence="1" id="KW-1133">Transmembrane helix</keyword>
<dbReference type="Gene3D" id="3.40.50.300">
    <property type="entry name" value="P-loop containing nucleotide triphosphate hydrolases"/>
    <property type="match status" value="1"/>
</dbReference>
<name>A0A917Z103_9ALTE</name>
<dbReference type="Pfam" id="PF13401">
    <property type="entry name" value="AAA_22"/>
    <property type="match status" value="1"/>
</dbReference>
<evidence type="ECO:0000313" key="3">
    <source>
        <dbReference type="EMBL" id="GGO71336.1"/>
    </source>
</evidence>
<gene>
    <name evidence="3" type="primary">mshM</name>
    <name evidence="3" type="ORF">GCM10010982_26900</name>
</gene>
<reference evidence="3" key="2">
    <citation type="submission" date="2020-09" db="EMBL/GenBank/DDBJ databases">
        <authorList>
            <person name="Sun Q."/>
            <person name="Zhou Y."/>
        </authorList>
    </citation>
    <scope>NUCLEOTIDE SEQUENCE</scope>
    <source>
        <strain evidence="3">CGMCC 1.7086</strain>
    </source>
</reference>
<dbReference type="AlphaFoldDB" id="A0A917Z103"/>
<dbReference type="InterPro" id="IPR049945">
    <property type="entry name" value="AAA_22"/>
</dbReference>
<dbReference type="PANTHER" id="PTHR35894">
    <property type="entry name" value="GENERAL SECRETION PATHWAY PROTEIN A-RELATED"/>
    <property type="match status" value="1"/>
</dbReference>
<keyword evidence="1" id="KW-0812">Transmembrane</keyword>
<feature type="transmembrane region" description="Helical" evidence="1">
    <location>
        <begin position="276"/>
        <end position="298"/>
    </location>
</feature>
<dbReference type="Proteomes" id="UP000606935">
    <property type="component" value="Unassembled WGS sequence"/>
</dbReference>
<dbReference type="SUPFAM" id="SSF52540">
    <property type="entry name" value="P-loop containing nucleoside triphosphate hydrolases"/>
    <property type="match status" value="1"/>
</dbReference>
<evidence type="ECO:0000313" key="4">
    <source>
        <dbReference type="Proteomes" id="UP000606935"/>
    </source>
</evidence>
<feature type="domain" description="ORC1/DEAH AAA+ ATPase" evidence="2">
    <location>
        <begin position="42"/>
        <end position="171"/>
    </location>
</feature>
<keyword evidence="4" id="KW-1185">Reference proteome</keyword>
<dbReference type="EMBL" id="BMLS01000004">
    <property type="protein sequence ID" value="GGO71336.1"/>
    <property type="molecule type" value="Genomic_DNA"/>
</dbReference>
<protein>
    <submittedName>
        <fullName evidence="3">MSHA biogenesis protein MshM</fullName>
    </submittedName>
</protein>
<dbReference type="CDD" id="cd00009">
    <property type="entry name" value="AAA"/>
    <property type="match status" value="1"/>
</dbReference>
<dbReference type="PANTHER" id="PTHR35894:SF7">
    <property type="entry name" value="GENERAL SECRETION PATHWAY PROTEIN A-RELATED"/>
    <property type="match status" value="1"/>
</dbReference>
<organism evidence="3 4">
    <name type="scientific">Bowmanella pacifica</name>
    <dbReference type="NCBI Taxonomy" id="502051"/>
    <lineage>
        <taxon>Bacteria</taxon>
        <taxon>Pseudomonadati</taxon>
        <taxon>Pseudomonadota</taxon>
        <taxon>Gammaproteobacteria</taxon>
        <taxon>Alteromonadales</taxon>
        <taxon>Alteromonadaceae</taxon>
        <taxon>Bowmanella</taxon>
    </lineage>
</organism>
<evidence type="ECO:0000259" key="2">
    <source>
        <dbReference type="Pfam" id="PF13401"/>
    </source>
</evidence>